<evidence type="ECO:0000313" key="2">
    <source>
        <dbReference type="Proteomes" id="UP001562425"/>
    </source>
</evidence>
<evidence type="ECO:0000313" key="1">
    <source>
        <dbReference type="EMBL" id="KAL1401609.1"/>
    </source>
</evidence>
<gene>
    <name evidence="1" type="ORF">pipiens_006485</name>
</gene>
<proteinExistence type="predicted"/>
<organism evidence="1 2">
    <name type="scientific">Culex pipiens pipiens</name>
    <name type="common">Northern house mosquito</name>
    <dbReference type="NCBI Taxonomy" id="38569"/>
    <lineage>
        <taxon>Eukaryota</taxon>
        <taxon>Metazoa</taxon>
        <taxon>Ecdysozoa</taxon>
        <taxon>Arthropoda</taxon>
        <taxon>Hexapoda</taxon>
        <taxon>Insecta</taxon>
        <taxon>Pterygota</taxon>
        <taxon>Neoptera</taxon>
        <taxon>Endopterygota</taxon>
        <taxon>Diptera</taxon>
        <taxon>Nematocera</taxon>
        <taxon>Culicoidea</taxon>
        <taxon>Culicidae</taxon>
        <taxon>Culicinae</taxon>
        <taxon>Culicini</taxon>
        <taxon>Culex</taxon>
        <taxon>Culex</taxon>
    </lineage>
</organism>
<protein>
    <submittedName>
        <fullName evidence="1">Uncharacterized protein</fullName>
    </submittedName>
</protein>
<reference evidence="1 2" key="1">
    <citation type="submission" date="2024-05" db="EMBL/GenBank/DDBJ databases">
        <title>Culex pipiens pipiens assembly and annotation.</title>
        <authorList>
            <person name="Alout H."/>
            <person name="Durand T."/>
        </authorList>
    </citation>
    <scope>NUCLEOTIDE SEQUENCE [LARGE SCALE GENOMIC DNA]</scope>
    <source>
        <strain evidence="1">HA-2024</strain>
        <tissue evidence="1">Whole body</tissue>
    </source>
</reference>
<name>A0ABD1DTD4_CULPP</name>
<dbReference type="Proteomes" id="UP001562425">
    <property type="component" value="Unassembled WGS sequence"/>
</dbReference>
<keyword evidence="2" id="KW-1185">Reference proteome</keyword>
<comment type="caution">
    <text evidence="1">The sequence shown here is derived from an EMBL/GenBank/DDBJ whole genome shotgun (WGS) entry which is preliminary data.</text>
</comment>
<accession>A0ABD1DTD4</accession>
<feature type="non-terminal residue" evidence="1">
    <location>
        <position position="1"/>
    </location>
</feature>
<sequence>CICGNTSCYRYT</sequence>
<dbReference type="EMBL" id="JBEHCU010004467">
    <property type="protein sequence ID" value="KAL1401609.1"/>
    <property type="molecule type" value="Genomic_DNA"/>
</dbReference>